<accession>A0AAD3CRM9</accession>
<dbReference type="EMBL" id="BLLK01000040">
    <property type="protein sequence ID" value="GFH50638.1"/>
    <property type="molecule type" value="Genomic_DNA"/>
</dbReference>
<evidence type="ECO:0000256" key="1">
    <source>
        <dbReference type="SAM" id="MobiDB-lite"/>
    </source>
</evidence>
<reference evidence="2 3" key="1">
    <citation type="journal article" date="2021" name="Sci. Rep.">
        <title>The genome of the diatom Chaetoceros tenuissimus carries an ancient integrated fragment of an extant virus.</title>
        <authorList>
            <person name="Hongo Y."/>
            <person name="Kimura K."/>
            <person name="Takaki Y."/>
            <person name="Yoshida Y."/>
            <person name="Baba S."/>
            <person name="Kobayashi G."/>
            <person name="Nagasaki K."/>
            <person name="Hano T."/>
            <person name="Tomaru Y."/>
        </authorList>
    </citation>
    <scope>NUCLEOTIDE SEQUENCE [LARGE SCALE GENOMIC DNA]</scope>
    <source>
        <strain evidence="2 3">NIES-3715</strain>
    </source>
</reference>
<gene>
    <name evidence="2" type="ORF">CTEN210_07114</name>
</gene>
<dbReference type="Proteomes" id="UP001054902">
    <property type="component" value="Unassembled WGS sequence"/>
</dbReference>
<name>A0AAD3CRM9_9STRA</name>
<dbReference type="AlphaFoldDB" id="A0AAD3CRM9"/>
<keyword evidence="3" id="KW-1185">Reference proteome</keyword>
<feature type="region of interest" description="Disordered" evidence="1">
    <location>
        <begin position="84"/>
        <end position="127"/>
    </location>
</feature>
<proteinExistence type="predicted"/>
<sequence>MPSLEHHVAEPKLNDVFSKDDGVQDLKLSVTESTSFGSPIPEYDEQDLQLTLSSDSMGFNFQESFDIGTGPSFDGTVEERSLSPAMDTVSSEKNMNTSNERTQGDVDSHHKVSYPKGSYPPTYSTQPCPQPHSYYGSHYPQSHGSYAFYPQSYAPPHYGYNPSAMSSDQSIHQNHSSESSVSSNLSKKRSIDEVNDTNGDFTIHRGGSNNSVSSYSTTNTAPTQISRLSNGSPMKREDLCPSTLSLERSNSTESNDSSLAFSTLTVNSKNESKEQKNMVKKEYDDQGNLVPSPINENMPDTGITPICKNTKNTNDHFFFSDEKNSATPLPSIAMCGSCSSEEKIGTSPEFNLDGNWNQGNSPVSLGGEINGIFLDDNGSSPLQMSSSDIQSPRLSDGFMGSNSPMTEFFNISPKEKDGPDNLKASKNTIPTTPLPVQSSYMPGTFTPHQHPSMMGSHMLPQFHSPRHLYPGSERIVNLRGHLPRPDLPKSMPLPPQIPSHHHFLTSPIGAPRNMMPMQNYGMASPYRPQQSQSPHAMNLSKRKCIPLKQIPTKFQGNIDQYKNAVIPDFVNLVNFPSHMSQKQAVTLPDGMRCCVMCGNACRVASSKNKKASKNDQHQQGANGQFAMIPTQNKGLCTLCDVNVWVITNSNMEIKWCKGCKNFRPWAAFGDKGTATKCVRCRDRQREKYAATKEKKEKIKAMKKGK</sequence>
<organism evidence="2 3">
    <name type="scientific">Chaetoceros tenuissimus</name>
    <dbReference type="NCBI Taxonomy" id="426638"/>
    <lineage>
        <taxon>Eukaryota</taxon>
        <taxon>Sar</taxon>
        <taxon>Stramenopiles</taxon>
        <taxon>Ochrophyta</taxon>
        <taxon>Bacillariophyta</taxon>
        <taxon>Coscinodiscophyceae</taxon>
        <taxon>Chaetocerotophycidae</taxon>
        <taxon>Chaetocerotales</taxon>
        <taxon>Chaetocerotaceae</taxon>
        <taxon>Chaetoceros</taxon>
    </lineage>
</organism>
<feature type="compositionally biased region" description="Polar residues" evidence="1">
    <location>
        <begin position="88"/>
        <end position="101"/>
    </location>
</feature>
<feature type="region of interest" description="Disordered" evidence="1">
    <location>
        <begin position="160"/>
        <end position="300"/>
    </location>
</feature>
<evidence type="ECO:0000313" key="3">
    <source>
        <dbReference type="Proteomes" id="UP001054902"/>
    </source>
</evidence>
<comment type="caution">
    <text evidence="2">The sequence shown here is derived from an EMBL/GenBank/DDBJ whole genome shotgun (WGS) entry which is preliminary data.</text>
</comment>
<evidence type="ECO:0000313" key="2">
    <source>
        <dbReference type="EMBL" id="GFH50638.1"/>
    </source>
</evidence>
<feature type="compositionally biased region" description="Basic and acidic residues" evidence="1">
    <location>
        <begin position="270"/>
        <end position="284"/>
    </location>
</feature>
<feature type="compositionally biased region" description="Polar residues" evidence="1">
    <location>
        <begin position="221"/>
        <end position="232"/>
    </location>
</feature>
<protein>
    <submittedName>
        <fullName evidence="2">Uncharacterized protein</fullName>
    </submittedName>
</protein>
<feature type="compositionally biased region" description="Low complexity" evidence="1">
    <location>
        <begin position="208"/>
        <end position="220"/>
    </location>
</feature>
<feature type="compositionally biased region" description="Polar residues" evidence="1">
    <location>
        <begin position="242"/>
        <end position="269"/>
    </location>
</feature>
<feature type="compositionally biased region" description="Low complexity" evidence="1">
    <location>
        <begin position="169"/>
        <end position="185"/>
    </location>
</feature>